<dbReference type="Proteomes" id="UP000189735">
    <property type="component" value="Unassembled WGS sequence"/>
</dbReference>
<organism evidence="1 2">
    <name type="scientific">Agreia bicolorata</name>
    <dbReference type="NCBI Taxonomy" id="110935"/>
    <lineage>
        <taxon>Bacteria</taxon>
        <taxon>Bacillati</taxon>
        <taxon>Actinomycetota</taxon>
        <taxon>Actinomycetes</taxon>
        <taxon>Micrococcales</taxon>
        <taxon>Microbacteriaceae</taxon>
        <taxon>Agreia</taxon>
    </lineage>
</organism>
<evidence type="ECO:0000313" key="2">
    <source>
        <dbReference type="Proteomes" id="UP000189735"/>
    </source>
</evidence>
<sequence>MQLDEAKVAVSPEAVLDQIEGVVQSIRQRKIRVENGEFSWARPGSVSWRSETPDWKLALEAGQIRSGDGFIFAQNGEIRELFGVGDGTGKKFSTFTTNIELQKSKYVVWCPTLARQDGGGNIKATNNKGYLNWIFVEGSAVLLGQADATSSEEPWLYSLPDEVLSSRASMPDWDPPGPDESDVNPWDSRTRITFVRTRDATGRNGYQFLGLFTPPIGYRVVNGVSFEVCRLISDEFDLRRVRRTADEHQVDV</sequence>
<reference evidence="2" key="1">
    <citation type="submission" date="2017-02" db="EMBL/GenBank/DDBJ databases">
        <authorList>
            <person name="Varghese N."/>
            <person name="Submissions S."/>
        </authorList>
    </citation>
    <scope>NUCLEOTIDE SEQUENCE [LARGE SCALE GENOMIC DNA]</scope>
    <source>
        <strain evidence="2">VKM Ac-2052</strain>
    </source>
</reference>
<accession>A0A1T4YG91</accession>
<dbReference type="EMBL" id="FUYG01000009">
    <property type="protein sequence ID" value="SKB00733.1"/>
    <property type="molecule type" value="Genomic_DNA"/>
</dbReference>
<proteinExistence type="predicted"/>
<dbReference type="AlphaFoldDB" id="A0A1T4YG91"/>
<protein>
    <submittedName>
        <fullName evidence="1">Uncharacterized protein</fullName>
    </submittedName>
</protein>
<name>A0A1T4YG91_9MICO</name>
<gene>
    <name evidence="1" type="ORF">SAMN06295879_3051</name>
</gene>
<evidence type="ECO:0000313" key="1">
    <source>
        <dbReference type="EMBL" id="SKB00733.1"/>
    </source>
</evidence>